<feature type="compositionally biased region" description="Polar residues" evidence="8">
    <location>
        <begin position="204"/>
        <end position="216"/>
    </location>
</feature>
<dbReference type="Gene3D" id="3.30.160.60">
    <property type="entry name" value="Classic Zinc Finger"/>
    <property type="match status" value="6"/>
</dbReference>
<feature type="domain" description="C2H2-type" evidence="9">
    <location>
        <begin position="467"/>
        <end position="494"/>
    </location>
</feature>
<dbReference type="PANTHER" id="PTHR16515:SF49">
    <property type="entry name" value="GASTRULA ZINC FINGER PROTEIN XLCGF49.1-LIKE-RELATED"/>
    <property type="match status" value="1"/>
</dbReference>
<keyword evidence="3" id="KW-0677">Repeat</keyword>
<evidence type="ECO:0000259" key="9">
    <source>
        <dbReference type="PROSITE" id="PS50157"/>
    </source>
</evidence>
<keyword evidence="4 7" id="KW-0863">Zinc-finger</keyword>
<protein>
    <submittedName>
        <fullName evidence="10">MECOM</fullName>
    </submittedName>
</protein>
<evidence type="ECO:0000256" key="4">
    <source>
        <dbReference type="ARBA" id="ARBA00022771"/>
    </source>
</evidence>
<feature type="domain" description="C2H2-type" evidence="9">
    <location>
        <begin position="14"/>
        <end position="42"/>
    </location>
</feature>
<proteinExistence type="predicted"/>
<feature type="region of interest" description="Disordered" evidence="8">
    <location>
        <begin position="204"/>
        <end position="322"/>
    </location>
</feature>
<reference evidence="10 11" key="1">
    <citation type="submission" date="2022-01" db="EMBL/GenBank/DDBJ databases">
        <title>A chromosomal length assembly of Cordylochernes scorpioides.</title>
        <authorList>
            <person name="Zeh D."/>
            <person name="Zeh J."/>
        </authorList>
    </citation>
    <scope>NUCLEOTIDE SEQUENCE [LARGE SCALE GENOMIC DNA]</scope>
    <source>
        <strain evidence="10">IN4F17</strain>
        <tissue evidence="10">Whole Body</tissue>
    </source>
</reference>
<dbReference type="InterPro" id="IPR013087">
    <property type="entry name" value="Znf_C2H2_type"/>
</dbReference>
<keyword evidence="11" id="KW-1185">Reference proteome</keyword>
<dbReference type="PROSITE" id="PS50157">
    <property type="entry name" value="ZINC_FINGER_C2H2_2"/>
    <property type="match status" value="6"/>
</dbReference>
<dbReference type="Proteomes" id="UP001235939">
    <property type="component" value="Chromosome 08"/>
</dbReference>
<feature type="domain" description="C2H2-type" evidence="9">
    <location>
        <begin position="42"/>
        <end position="69"/>
    </location>
</feature>
<dbReference type="InterPro" id="IPR036236">
    <property type="entry name" value="Znf_C2H2_sf"/>
</dbReference>
<organism evidence="10 11">
    <name type="scientific">Cordylochernes scorpioides</name>
    <dbReference type="NCBI Taxonomy" id="51811"/>
    <lineage>
        <taxon>Eukaryota</taxon>
        <taxon>Metazoa</taxon>
        <taxon>Ecdysozoa</taxon>
        <taxon>Arthropoda</taxon>
        <taxon>Chelicerata</taxon>
        <taxon>Arachnida</taxon>
        <taxon>Pseudoscorpiones</taxon>
        <taxon>Cheliferoidea</taxon>
        <taxon>Chernetidae</taxon>
        <taxon>Cordylochernes</taxon>
    </lineage>
</organism>
<dbReference type="EMBL" id="CP092870">
    <property type="protein sequence ID" value="UYV71417.1"/>
    <property type="molecule type" value="Genomic_DNA"/>
</dbReference>
<evidence type="ECO:0000256" key="8">
    <source>
        <dbReference type="SAM" id="MobiDB-lite"/>
    </source>
</evidence>
<gene>
    <name evidence="10" type="ORF">LAZ67_8003083</name>
</gene>
<keyword evidence="2" id="KW-0479">Metal-binding</keyword>
<dbReference type="Pfam" id="PF00096">
    <property type="entry name" value="zf-C2H2"/>
    <property type="match status" value="5"/>
</dbReference>
<name>A0ABY6KU53_9ARAC</name>
<dbReference type="PROSITE" id="PS00028">
    <property type="entry name" value="ZINC_FINGER_C2H2_1"/>
    <property type="match status" value="6"/>
</dbReference>
<feature type="region of interest" description="Disordered" evidence="8">
    <location>
        <begin position="537"/>
        <end position="616"/>
    </location>
</feature>
<feature type="domain" description="C2H2-type" evidence="9">
    <location>
        <begin position="438"/>
        <end position="466"/>
    </location>
</feature>
<evidence type="ECO:0000256" key="2">
    <source>
        <dbReference type="ARBA" id="ARBA00022723"/>
    </source>
</evidence>
<dbReference type="PANTHER" id="PTHR16515">
    <property type="entry name" value="PR DOMAIN ZINC FINGER PROTEIN"/>
    <property type="match status" value="1"/>
</dbReference>
<evidence type="ECO:0000256" key="6">
    <source>
        <dbReference type="ARBA" id="ARBA00023242"/>
    </source>
</evidence>
<evidence type="ECO:0000256" key="5">
    <source>
        <dbReference type="ARBA" id="ARBA00022833"/>
    </source>
</evidence>
<comment type="subcellular location">
    <subcellularLocation>
        <location evidence="1">Nucleus</location>
    </subcellularLocation>
</comment>
<feature type="compositionally biased region" description="Low complexity" evidence="8">
    <location>
        <begin position="543"/>
        <end position="556"/>
    </location>
</feature>
<dbReference type="InterPro" id="IPR050331">
    <property type="entry name" value="Zinc_finger"/>
</dbReference>
<dbReference type="SUPFAM" id="SSF57667">
    <property type="entry name" value="beta-beta-alpha zinc fingers"/>
    <property type="match status" value="4"/>
</dbReference>
<sequence length="616" mass="68890">MSQSDRGRGASRLYACLSCGKAFSDASNLQRHARSQHGGGAHACGACGKSFATPSGLKQHQHIHSSVKPFRCEVCLKAYTQFSNLCRHKRHHALCRIQIKCQHCSLPFSTVASLAKHRRHCKSWPSHYSSLSPGGWLYVNGKVPQNDSSPTRLNNYVKESDPNKNKISEPEINIRKISSEVTSAFSSPYNRDNDSQEESMFAFNRQNSPKQASTCPESAAMPPIFASNGLLDVQPPNPDDVEMPFDLSRNKNKIPSEDLPEYQSKMNGTETSDEPLDLRMDNKKGQSKQPLPPESENTFSSSKRESQESPRPSSNSPLPMMMAYPRPVHPMFIESMYRMHQEKLALSLLGNQDRLVNSFPNPRYPSFLGPLLNANGSFQLMRSQLEKMNKQPTVDPISAQQHLHKSKERYSCKFCGKIFPRSANLTRHLRTHTGEQPYKCKYCERSFSISSNLQRHVRNIHNKEKPFKCPLCDRCFGQQTNLDRHLKKHDADGPTILDASAAAKAVAMADDMPGDDTSYFDEIRNFIGKVITEQSPKLRNLGSSDGSSESSLSICSQPKATWDRQANGSCSPRSSPGGESSPKKQLTDMSEDSEPENTPSYDMLPNVMIKTEVAKD</sequence>
<evidence type="ECO:0000313" key="10">
    <source>
        <dbReference type="EMBL" id="UYV71417.1"/>
    </source>
</evidence>
<evidence type="ECO:0000256" key="1">
    <source>
        <dbReference type="ARBA" id="ARBA00004123"/>
    </source>
</evidence>
<accession>A0ABY6KU53</accession>
<evidence type="ECO:0000313" key="11">
    <source>
        <dbReference type="Proteomes" id="UP001235939"/>
    </source>
</evidence>
<evidence type="ECO:0000256" key="7">
    <source>
        <dbReference type="PROSITE-ProRule" id="PRU00042"/>
    </source>
</evidence>
<feature type="domain" description="C2H2-type" evidence="9">
    <location>
        <begin position="70"/>
        <end position="97"/>
    </location>
</feature>
<feature type="compositionally biased region" description="Low complexity" evidence="8">
    <location>
        <begin position="568"/>
        <end position="580"/>
    </location>
</feature>
<keyword evidence="5" id="KW-0862">Zinc</keyword>
<keyword evidence="6" id="KW-0539">Nucleus</keyword>
<feature type="domain" description="C2H2-type" evidence="9">
    <location>
        <begin position="410"/>
        <end position="437"/>
    </location>
</feature>
<evidence type="ECO:0000256" key="3">
    <source>
        <dbReference type="ARBA" id="ARBA00022737"/>
    </source>
</evidence>
<dbReference type="SMART" id="SM00355">
    <property type="entry name" value="ZnF_C2H2"/>
    <property type="match status" value="7"/>
</dbReference>